<feature type="transmembrane region" description="Helical" evidence="7">
    <location>
        <begin position="318"/>
        <end position="340"/>
    </location>
</feature>
<evidence type="ECO:0000256" key="2">
    <source>
        <dbReference type="ARBA" id="ARBA00008335"/>
    </source>
</evidence>
<dbReference type="InterPro" id="IPR036259">
    <property type="entry name" value="MFS_trans_sf"/>
</dbReference>
<evidence type="ECO:0000259" key="8">
    <source>
        <dbReference type="PROSITE" id="PS50850"/>
    </source>
</evidence>
<dbReference type="Gene3D" id="1.20.1250.20">
    <property type="entry name" value="MFS general substrate transporter like domains"/>
    <property type="match status" value="2"/>
</dbReference>
<evidence type="ECO:0000256" key="5">
    <source>
        <dbReference type="ARBA" id="ARBA00022989"/>
    </source>
</evidence>
<keyword evidence="5 7" id="KW-1133">Transmembrane helix</keyword>
<feature type="transmembrane region" description="Helical" evidence="7">
    <location>
        <begin position="73"/>
        <end position="90"/>
    </location>
</feature>
<dbReference type="InterPro" id="IPR051788">
    <property type="entry name" value="MFS_Transporter"/>
</dbReference>
<reference evidence="9" key="2">
    <citation type="submission" date="2021-04" db="EMBL/GenBank/DDBJ databases">
        <authorList>
            <person name="Gilroy R."/>
        </authorList>
    </citation>
    <scope>NUCLEOTIDE SEQUENCE</scope>
    <source>
        <strain evidence="9">USAMLcec2-132</strain>
    </source>
</reference>
<dbReference type="InterPro" id="IPR020846">
    <property type="entry name" value="MFS_dom"/>
</dbReference>
<gene>
    <name evidence="9" type="ORF">H9761_16520</name>
</gene>
<dbReference type="PROSITE" id="PS50850">
    <property type="entry name" value="MFS"/>
    <property type="match status" value="1"/>
</dbReference>
<dbReference type="PANTHER" id="PTHR23514">
    <property type="entry name" value="BYPASS OF STOP CODON PROTEIN 6"/>
    <property type="match status" value="1"/>
</dbReference>
<evidence type="ECO:0000256" key="7">
    <source>
        <dbReference type="SAM" id="Phobius"/>
    </source>
</evidence>
<accession>A0A9D2NID0</accession>
<feature type="transmembrane region" description="Helical" evidence="7">
    <location>
        <begin position="7"/>
        <end position="27"/>
    </location>
</feature>
<evidence type="ECO:0000256" key="3">
    <source>
        <dbReference type="ARBA" id="ARBA00022448"/>
    </source>
</evidence>
<evidence type="ECO:0000256" key="6">
    <source>
        <dbReference type="ARBA" id="ARBA00023136"/>
    </source>
</evidence>
<proteinExistence type="inferred from homology"/>
<dbReference type="Pfam" id="PF07690">
    <property type="entry name" value="MFS_1"/>
    <property type="match status" value="2"/>
</dbReference>
<organism evidence="9 10">
    <name type="scientific">Candidatus Eisenbergiella merdavium</name>
    <dbReference type="NCBI Taxonomy" id="2838551"/>
    <lineage>
        <taxon>Bacteria</taxon>
        <taxon>Bacillati</taxon>
        <taxon>Bacillota</taxon>
        <taxon>Clostridia</taxon>
        <taxon>Lachnospirales</taxon>
        <taxon>Lachnospiraceae</taxon>
        <taxon>Eisenbergiella</taxon>
    </lineage>
</organism>
<name>A0A9D2NID0_9FIRM</name>
<evidence type="ECO:0000256" key="1">
    <source>
        <dbReference type="ARBA" id="ARBA00004651"/>
    </source>
</evidence>
<feature type="transmembrane region" description="Helical" evidence="7">
    <location>
        <begin position="132"/>
        <end position="153"/>
    </location>
</feature>
<dbReference type="EMBL" id="DWWS01000060">
    <property type="protein sequence ID" value="HJC25280.1"/>
    <property type="molecule type" value="Genomic_DNA"/>
</dbReference>
<dbReference type="GO" id="GO:0022857">
    <property type="term" value="F:transmembrane transporter activity"/>
    <property type="evidence" value="ECO:0007669"/>
    <property type="project" value="InterPro"/>
</dbReference>
<feature type="transmembrane region" description="Helical" evidence="7">
    <location>
        <begin position="47"/>
        <end position="66"/>
    </location>
</feature>
<dbReference type="AlphaFoldDB" id="A0A9D2NID0"/>
<keyword evidence="6 7" id="KW-0472">Membrane</keyword>
<feature type="domain" description="Major facilitator superfamily (MFS) profile" evidence="8">
    <location>
        <begin position="7"/>
        <end position="407"/>
    </location>
</feature>
<feature type="transmembrane region" description="Helical" evidence="7">
    <location>
        <begin position="352"/>
        <end position="372"/>
    </location>
</feature>
<sequence>MEKRGRLVFTIYVYVFMMGFAVAGTMFSTVLPRIIEDYGLSLDQAGLFAVFTNAGNMSAMLVTGFLGDRYRKSVLIGLTFMGLSVGLALIGLTPPFFLLLCFEAFVGICSSMLNLLITAFVSDMYGEEREKYINLVHMFYGLGSLLGSIYPMMLSGQGLAWRYSYLFLAAVIALTGISFFIAAAKVKEPKCLKGTPGEMPEVSDQGVVYANASGLSSGELLFDKRMLVLGFMGFLYMGGHQNTFSTWFQTYLQSTGPQIYSEEYTSVCMTTYWIGMVASRMIGALLADRVSPRFLIRGGCLGGAAMLGLGMIADTPYIWIVAAACLGICTGVIYPLIFSFSCGWFPDDSAKASSIVGIFTSVGSMLCGWLVGKIAGSISFSLAMLIPWITLPVVFLLAGVCLPGERKQGGRGKL</sequence>
<evidence type="ECO:0000313" key="10">
    <source>
        <dbReference type="Proteomes" id="UP000823891"/>
    </source>
</evidence>
<keyword evidence="4 7" id="KW-0812">Transmembrane</keyword>
<comment type="similarity">
    <text evidence="2">Belongs to the major facilitator superfamily.</text>
</comment>
<evidence type="ECO:0000256" key="4">
    <source>
        <dbReference type="ARBA" id="ARBA00022692"/>
    </source>
</evidence>
<reference evidence="9" key="1">
    <citation type="journal article" date="2021" name="PeerJ">
        <title>Extensive microbial diversity within the chicken gut microbiome revealed by metagenomics and culture.</title>
        <authorList>
            <person name="Gilroy R."/>
            <person name="Ravi A."/>
            <person name="Getino M."/>
            <person name="Pursley I."/>
            <person name="Horton D.L."/>
            <person name="Alikhan N.F."/>
            <person name="Baker D."/>
            <person name="Gharbi K."/>
            <person name="Hall N."/>
            <person name="Watson M."/>
            <person name="Adriaenssens E.M."/>
            <person name="Foster-Nyarko E."/>
            <person name="Jarju S."/>
            <person name="Secka A."/>
            <person name="Antonio M."/>
            <person name="Oren A."/>
            <person name="Chaudhuri R.R."/>
            <person name="La Ragione R."/>
            <person name="Hildebrand F."/>
            <person name="Pallen M.J."/>
        </authorList>
    </citation>
    <scope>NUCLEOTIDE SEQUENCE</scope>
    <source>
        <strain evidence="9">USAMLcec2-132</strain>
    </source>
</reference>
<evidence type="ECO:0000313" key="9">
    <source>
        <dbReference type="EMBL" id="HJC25280.1"/>
    </source>
</evidence>
<comment type="caution">
    <text evidence="9">The sequence shown here is derived from an EMBL/GenBank/DDBJ whole genome shotgun (WGS) entry which is preliminary data.</text>
</comment>
<dbReference type="Proteomes" id="UP000823891">
    <property type="component" value="Unassembled WGS sequence"/>
</dbReference>
<dbReference type="GO" id="GO:0005886">
    <property type="term" value="C:plasma membrane"/>
    <property type="evidence" value="ECO:0007669"/>
    <property type="project" value="UniProtKB-SubCell"/>
</dbReference>
<feature type="transmembrane region" description="Helical" evidence="7">
    <location>
        <begin position="378"/>
        <end position="402"/>
    </location>
</feature>
<keyword evidence="3" id="KW-0813">Transport</keyword>
<dbReference type="SUPFAM" id="SSF103473">
    <property type="entry name" value="MFS general substrate transporter"/>
    <property type="match status" value="1"/>
</dbReference>
<feature type="transmembrane region" description="Helical" evidence="7">
    <location>
        <begin position="165"/>
        <end position="184"/>
    </location>
</feature>
<dbReference type="PANTHER" id="PTHR23514:SF3">
    <property type="entry name" value="BYPASS OF STOP CODON PROTEIN 6"/>
    <property type="match status" value="1"/>
</dbReference>
<feature type="transmembrane region" description="Helical" evidence="7">
    <location>
        <begin position="264"/>
        <end position="287"/>
    </location>
</feature>
<feature type="transmembrane region" description="Helical" evidence="7">
    <location>
        <begin position="294"/>
        <end position="312"/>
    </location>
</feature>
<feature type="transmembrane region" description="Helical" evidence="7">
    <location>
        <begin position="226"/>
        <end position="244"/>
    </location>
</feature>
<comment type="subcellular location">
    <subcellularLocation>
        <location evidence="1">Cell membrane</location>
        <topology evidence="1">Multi-pass membrane protein</topology>
    </subcellularLocation>
</comment>
<feature type="transmembrane region" description="Helical" evidence="7">
    <location>
        <begin position="96"/>
        <end position="120"/>
    </location>
</feature>
<protein>
    <submittedName>
        <fullName evidence="9">MFS transporter</fullName>
    </submittedName>
</protein>
<dbReference type="InterPro" id="IPR011701">
    <property type="entry name" value="MFS"/>
</dbReference>